<accession>A0A9P0KZ66</accession>
<proteinExistence type="predicted"/>
<feature type="region of interest" description="Disordered" evidence="1">
    <location>
        <begin position="1"/>
        <end position="105"/>
    </location>
</feature>
<reference evidence="2" key="1">
    <citation type="submission" date="2022-03" db="EMBL/GenBank/DDBJ databases">
        <authorList>
            <person name="Sayadi A."/>
        </authorList>
    </citation>
    <scope>NUCLEOTIDE SEQUENCE</scope>
</reference>
<sequence length="409" mass="46778">MESTNESSSSESEHISKKQLFKMIKKLKKKVHKHRHHSPAPGERKTSRSRSLSRRRSRSRHRPARSRDRSPARDYHHRDVRSRSGSRQGSVDRHPRGPTFSDFDDRSLRETESIIIDAAAEPDGDGMAGTSVELGRELTASKNASPVLEIDMQKDEFSMFLGEDPNIKNKNIFELHKALCTRWGHILSHGLDKDQKQKILERYPLPSNCPEINAPLVNPEVVGVLSNPHIKRDEAHLGIQKQLNVGISALGKSMNIILEDKENIPKEIKEQLLISLGDSGRIFSDLSFNISTMRKNLIMPSLNKTVKDLVSNTTPVQFLFGSDIGERIKEAKSIERAKKDLKPEPMTTQPSTSTNSSYRRPHTEANVRPNFKVNPIPLNRKRPVRRGEVKPQRGHHPKKEQYQRRRHYW</sequence>
<dbReference type="Proteomes" id="UP001152888">
    <property type="component" value="Unassembled WGS sequence"/>
</dbReference>
<dbReference type="OrthoDB" id="6783029at2759"/>
<dbReference type="EMBL" id="CAKOFQ010006962">
    <property type="protein sequence ID" value="CAH1984759.1"/>
    <property type="molecule type" value="Genomic_DNA"/>
</dbReference>
<feature type="compositionally biased region" description="Polar residues" evidence="1">
    <location>
        <begin position="346"/>
        <end position="358"/>
    </location>
</feature>
<name>A0A9P0KZ66_ACAOB</name>
<evidence type="ECO:0000256" key="1">
    <source>
        <dbReference type="SAM" id="MobiDB-lite"/>
    </source>
</evidence>
<keyword evidence="3" id="KW-1185">Reference proteome</keyword>
<dbReference type="PANTHER" id="PTHR34239:SF2">
    <property type="entry name" value="TRANSPOSABLE ELEMENT P TRANSPOSASE_THAP9 CONSERVED DOMAIN-CONTAINING PROTEIN"/>
    <property type="match status" value="1"/>
</dbReference>
<evidence type="ECO:0000313" key="3">
    <source>
        <dbReference type="Proteomes" id="UP001152888"/>
    </source>
</evidence>
<dbReference type="AlphaFoldDB" id="A0A9P0KZ66"/>
<feature type="compositionally biased region" description="Low complexity" evidence="1">
    <location>
        <begin position="1"/>
        <end position="10"/>
    </location>
</feature>
<evidence type="ECO:0000313" key="2">
    <source>
        <dbReference type="EMBL" id="CAH1984759.1"/>
    </source>
</evidence>
<comment type="caution">
    <text evidence="2">The sequence shown here is derived from an EMBL/GenBank/DDBJ whole genome shotgun (WGS) entry which is preliminary data.</text>
</comment>
<feature type="region of interest" description="Disordered" evidence="1">
    <location>
        <begin position="336"/>
        <end position="409"/>
    </location>
</feature>
<feature type="compositionally biased region" description="Basic residues" evidence="1">
    <location>
        <begin position="47"/>
        <end position="64"/>
    </location>
</feature>
<organism evidence="2 3">
    <name type="scientific">Acanthoscelides obtectus</name>
    <name type="common">Bean weevil</name>
    <name type="synonym">Bruchus obtectus</name>
    <dbReference type="NCBI Taxonomy" id="200917"/>
    <lineage>
        <taxon>Eukaryota</taxon>
        <taxon>Metazoa</taxon>
        <taxon>Ecdysozoa</taxon>
        <taxon>Arthropoda</taxon>
        <taxon>Hexapoda</taxon>
        <taxon>Insecta</taxon>
        <taxon>Pterygota</taxon>
        <taxon>Neoptera</taxon>
        <taxon>Endopterygota</taxon>
        <taxon>Coleoptera</taxon>
        <taxon>Polyphaga</taxon>
        <taxon>Cucujiformia</taxon>
        <taxon>Chrysomeloidea</taxon>
        <taxon>Chrysomelidae</taxon>
        <taxon>Bruchinae</taxon>
        <taxon>Bruchini</taxon>
        <taxon>Acanthoscelides</taxon>
    </lineage>
</organism>
<gene>
    <name evidence="2" type="ORF">ACAOBT_LOCUS16297</name>
</gene>
<protein>
    <submittedName>
        <fullName evidence="2">Uncharacterized protein</fullName>
    </submittedName>
</protein>
<feature type="compositionally biased region" description="Basic residues" evidence="1">
    <location>
        <begin position="392"/>
        <end position="409"/>
    </location>
</feature>
<dbReference type="PANTHER" id="PTHR34239">
    <property type="entry name" value="APPLE DOMAIN-CONTAINING PROTEIN"/>
    <property type="match status" value="1"/>
</dbReference>
<feature type="compositionally biased region" description="Basic residues" evidence="1">
    <location>
        <begin position="17"/>
        <end position="38"/>
    </location>
</feature>
<feature type="compositionally biased region" description="Basic and acidic residues" evidence="1">
    <location>
        <begin position="65"/>
        <end position="77"/>
    </location>
</feature>